<accession>A0ACC2KQF7</accession>
<gene>
    <name evidence="1" type="ORF">MRB53_031763</name>
</gene>
<comment type="caution">
    <text evidence="1">The sequence shown here is derived from an EMBL/GenBank/DDBJ whole genome shotgun (WGS) entry which is preliminary data.</text>
</comment>
<organism evidence="1 2">
    <name type="scientific">Persea americana</name>
    <name type="common">Avocado</name>
    <dbReference type="NCBI Taxonomy" id="3435"/>
    <lineage>
        <taxon>Eukaryota</taxon>
        <taxon>Viridiplantae</taxon>
        <taxon>Streptophyta</taxon>
        <taxon>Embryophyta</taxon>
        <taxon>Tracheophyta</taxon>
        <taxon>Spermatophyta</taxon>
        <taxon>Magnoliopsida</taxon>
        <taxon>Magnoliidae</taxon>
        <taxon>Laurales</taxon>
        <taxon>Lauraceae</taxon>
        <taxon>Persea</taxon>
    </lineage>
</organism>
<dbReference type="Proteomes" id="UP001234297">
    <property type="component" value="Chromosome 10"/>
</dbReference>
<evidence type="ECO:0000313" key="1">
    <source>
        <dbReference type="EMBL" id="KAJ8623234.1"/>
    </source>
</evidence>
<protein>
    <submittedName>
        <fullName evidence="1">Uncharacterized protein</fullName>
    </submittedName>
</protein>
<dbReference type="EMBL" id="CM056818">
    <property type="protein sequence ID" value="KAJ8623234.1"/>
    <property type="molecule type" value="Genomic_DNA"/>
</dbReference>
<keyword evidence="2" id="KW-1185">Reference proteome</keyword>
<reference evidence="1 2" key="1">
    <citation type="journal article" date="2022" name="Hortic Res">
        <title>A haplotype resolved chromosomal level avocado genome allows analysis of novel avocado genes.</title>
        <authorList>
            <person name="Nath O."/>
            <person name="Fletcher S.J."/>
            <person name="Hayward A."/>
            <person name="Shaw L.M."/>
            <person name="Masouleh A.K."/>
            <person name="Furtado A."/>
            <person name="Henry R.J."/>
            <person name="Mitter N."/>
        </authorList>
    </citation>
    <scope>NUCLEOTIDE SEQUENCE [LARGE SCALE GENOMIC DNA]</scope>
    <source>
        <strain evidence="2">cv. Hass</strain>
    </source>
</reference>
<sequence>MASLSFIVGLIGNIISILVFASPIATFKRVVKKKSIENYKGLPYVCTLLSTSMWSFYGLVKPGGLLIVTVNGAGTVLEAIYVTLYIIFAPKDTRVKMIKLVALLNIGSLGVVIAVTLLAIHGSLRLLVLGFMCAGLTLGMYASPLGAMRTVIVTKSVEYMPFSLSFFLFLNGGVWSLYAALVKDYFVGVPNAIGFFLGSAQLVLYAVYRRKKPTPKKTAEKDEEEQGSAHLVRDIEMKQREENGEETGKNRALHKERSLPKQGPARLHSLKKIVKANTLNPYELQALRVDVENGPGP</sequence>
<evidence type="ECO:0000313" key="2">
    <source>
        <dbReference type="Proteomes" id="UP001234297"/>
    </source>
</evidence>
<proteinExistence type="predicted"/>
<name>A0ACC2KQF7_PERAE</name>